<name>A0A2U1ZWX9_9MICO</name>
<comment type="similarity">
    <text evidence="2">Belongs to the AzlC family.</text>
</comment>
<evidence type="ECO:0000256" key="7">
    <source>
        <dbReference type="ARBA" id="ARBA00023136"/>
    </source>
</evidence>
<dbReference type="PANTHER" id="PTHR34979:SF1">
    <property type="entry name" value="INNER MEMBRANE PROTEIN YGAZ"/>
    <property type="match status" value="1"/>
</dbReference>
<comment type="subcellular location">
    <subcellularLocation>
        <location evidence="1">Cell membrane</location>
        <topology evidence="1">Multi-pass membrane protein</topology>
    </subcellularLocation>
</comment>
<keyword evidence="6 8" id="KW-1133">Transmembrane helix</keyword>
<dbReference type="Proteomes" id="UP000245166">
    <property type="component" value="Unassembled WGS sequence"/>
</dbReference>
<keyword evidence="3" id="KW-0813">Transport</keyword>
<reference evidence="9 10" key="1">
    <citation type="submission" date="2018-03" db="EMBL/GenBank/DDBJ databases">
        <title>Genome assembly of novel Miniimonas species PCH200.</title>
        <authorList>
            <person name="Thakur V."/>
            <person name="Kumar V."/>
            <person name="Singh D."/>
        </authorList>
    </citation>
    <scope>NUCLEOTIDE SEQUENCE [LARGE SCALE GENOMIC DNA]</scope>
    <source>
        <strain evidence="9 10">PCH200</strain>
    </source>
</reference>
<evidence type="ECO:0000256" key="6">
    <source>
        <dbReference type="ARBA" id="ARBA00022989"/>
    </source>
</evidence>
<evidence type="ECO:0000256" key="3">
    <source>
        <dbReference type="ARBA" id="ARBA00022448"/>
    </source>
</evidence>
<dbReference type="GO" id="GO:0005886">
    <property type="term" value="C:plasma membrane"/>
    <property type="evidence" value="ECO:0007669"/>
    <property type="project" value="UniProtKB-SubCell"/>
</dbReference>
<protein>
    <submittedName>
        <fullName evidence="9">Branched-chain amino acid permease</fullName>
    </submittedName>
</protein>
<accession>A0A2U1ZWX9</accession>
<keyword evidence="10" id="KW-1185">Reference proteome</keyword>
<keyword evidence="4" id="KW-1003">Cell membrane</keyword>
<evidence type="ECO:0000313" key="9">
    <source>
        <dbReference type="EMBL" id="PWD51443.1"/>
    </source>
</evidence>
<keyword evidence="5 8" id="KW-0812">Transmembrane</keyword>
<evidence type="ECO:0000256" key="5">
    <source>
        <dbReference type="ARBA" id="ARBA00022692"/>
    </source>
</evidence>
<dbReference type="Pfam" id="PF03591">
    <property type="entry name" value="AzlC"/>
    <property type="match status" value="1"/>
</dbReference>
<keyword evidence="7 8" id="KW-0472">Membrane</keyword>
<evidence type="ECO:0000256" key="4">
    <source>
        <dbReference type="ARBA" id="ARBA00022475"/>
    </source>
</evidence>
<sequence>MSSLWSGVPRELRRSVLLVTLAVALVGVAYGVTATANGFVVWQIVLLAVVVLAGSAELLFVGMVGVGASPWLALGASLLLNLRNVVYGMAASPLLRGWQRWVGAHLVNDETVALAAAPSGPRAAVGPVRTLAERRTTFFLTGIGVAVGWPVGAVVGATLGQVVPEPEAWGLDAVLPALLGALAMPAIRSGSTVAVAVLAGAIALVATPHVPLGLAPVIGLAAVAVLLVGRDGDAGGAGGARDGLVTS</sequence>
<gene>
    <name evidence="9" type="ORF">C8046_13035</name>
</gene>
<dbReference type="RefSeq" id="WP_109229824.1">
    <property type="nucleotide sequence ID" value="NZ_PYHR01000002.1"/>
</dbReference>
<feature type="transmembrane region" description="Helical" evidence="8">
    <location>
        <begin position="138"/>
        <end position="159"/>
    </location>
</feature>
<dbReference type="GO" id="GO:1903785">
    <property type="term" value="P:L-valine transmembrane transport"/>
    <property type="evidence" value="ECO:0007669"/>
    <property type="project" value="TreeGrafter"/>
</dbReference>
<evidence type="ECO:0000256" key="2">
    <source>
        <dbReference type="ARBA" id="ARBA00010735"/>
    </source>
</evidence>
<feature type="transmembrane region" description="Helical" evidence="8">
    <location>
        <begin position="41"/>
        <end position="74"/>
    </location>
</feature>
<feature type="transmembrane region" description="Helical" evidence="8">
    <location>
        <begin position="179"/>
        <end position="205"/>
    </location>
</feature>
<comment type="caution">
    <text evidence="9">The sequence shown here is derived from an EMBL/GenBank/DDBJ whole genome shotgun (WGS) entry which is preliminary data.</text>
</comment>
<dbReference type="AlphaFoldDB" id="A0A2U1ZWX9"/>
<evidence type="ECO:0000313" key="10">
    <source>
        <dbReference type="Proteomes" id="UP000245166"/>
    </source>
</evidence>
<proteinExistence type="inferred from homology"/>
<evidence type="ECO:0000256" key="8">
    <source>
        <dbReference type="SAM" id="Phobius"/>
    </source>
</evidence>
<dbReference type="PANTHER" id="PTHR34979">
    <property type="entry name" value="INNER MEMBRANE PROTEIN YGAZ"/>
    <property type="match status" value="1"/>
</dbReference>
<evidence type="ECO:0000256" key="1">
    <source>
        <dbReference type="ARBA" id="ARBA00004651"/>
    </source>
</evidence>
<dbReference type="InterPro" id="IPR011606">
    <property type="entry name" value="Brnchd-chn_aa_trnsp_permease"/>
</dbReference>
<feature type="transmembrane region" description="Helical" evidence="8">
    <location>
        <begin position="212"/>
        <end position="229"/>
    </location>
</feature>
<dbReference type="EMBL" id="PYHR01000002">
    <property type="protein sequence ID" value="PWD51443.1"/>
    <property type="molecule type" value="Genomic_DNA"/>
</dbReference>
<organism evidence="9 10">
    <name type="scientific">Serinibacter arcticus</name>
    <dbReference type="NCBI Taxonomy" id="1655435"/>
    <lineage>
        <taxon>Bacteria</taxon>
        <taxon>Bacillati</taxon>
        <taxon>Actinomycetota</taxon>
        <taxon>Actinomycetes</taxon>
        <taxon>Micrococcales</taxon>
        <taxon>Beutenbergiaceae</taxon>
        <taxon>Serinibacter</taxon>
    </lineage>
</organism>